<feature type="chain" id="PRO_5012714027" evidence="1">
    <location>
        <begin position="23"/>
        <end position="186"/>
    </location>
</feature>
<keyword evidence="1" id="KW-0732">Signal</keyword>
<evidence type="ECO:0000313" key="2">
    <source>
        <dbReference type="EMBL" id="MAA15337.1"/>
    </source>
</evidence>
<accession>A0A224YCA1</accession>
<dbReference type="EMBL" id="GFPF01004191">
    <property type="protein sequence ID" value="MAA15337.1"/>
    <property type="molecule type" value="Transcribed_RNA"/>
</dbReference>
<proteinExistence type="predicted"/>
<organism evidence="2">
    <name type="scientific">Rhipicephalus zambeziensis</name>
    <dbReference type="NCBI Taxonomy" id="60191"/>
    <lineage>
        <taxon>Eukaryota</taxon>
        <taxon>Metazoa</taxon>
        <taxon>Ecdysozoa</taxon>
        <taxon>Arthropoda</taxon>
        <taxon>Chelicerata</taxon>
        <taxon>Arachnida</taxon>
        <taxon>Acari</taxon>
        <taxon>Parasitiformes</taxon>
        <taxon>Ixodida</taxon>
        <taxon>Ixodoidea</taxon>
        <taxon>Ixodidae</taxon>
        <taxon>Rhipicephalinae</taxon>
        <taxon>Rhipicephalus</taxon>
        <taxon>Rhipicephalus</taxon>
    </lineage>
</organism>
<dbReference type="AlphaFoldDB" id="A0A224YCA1"/>
<reference evidence="2" key="1">
    <citation type="journal article" date="2017" name="Parasit. Vectors">
        <title>Sialotranscriptomics of Rhipicephalus zambeziensis reveals intricate expression profiles of secretory proteins and suggests tight temporal transcriptional regulation during blood-feeding.</title>
        <authorList>
            <person name="de Castro M.H."/>
            <person name="de Klerk D."/>
            <person name="Pienaar R."/>
            <person name="Rees D.J.G."/>
            <person name="Mans B.J."/>
        </authorList>
    </citation>
    <scope>NUCLEOTIDE SEQUENCE</scope>
    <source>
        <tissue evidence="2">Salivary glands</tissue>
    </source>
</reference>
<feature type="signal peptide" evidence="1">
    <location>
        <begin position="1"/>
        <end position="22"/>
    </location>
</feature>
<name>A0A224YCA1_9ACAR</name>
<evidence type="ECO:0000256" key="1">
    <source>
        <dbReference type="SAM" id="SignalP"/>
    </source>
</evidence>
<protein>
    <submittedName>
        <fullName evidence="2">Lipocalin</fullName>
    </submittedName>
</protein>
<sequence length="186" mass="20997">MMAGVHIHDALLFAVLIKVAQCGQSDSRVKKSEDITQFYSLEATIRTLLTTMGQSACKVDEVRRRGGKYTEFSRNFLSQPPKQSRYLKGTFNNILYGLGDVPFDGMDIVDTKGSKMDYPYEQLVFTSDGGDCGVFFVGGWGRRGNNYELRSKAGYNGQINTQCFEKFERQRKGAGQRTYHTCKYTS</sequence>